<keyword evidence="2" id="KW-1185">Reference proteome</keyword>
<dbReference type="RefSeq" id="WP_307396779.1">
    <property type="nucleotide sequence ID" value="NZ_BAAADK010000032.1"/>
</dbReference>
<organism evidence="1 2">
    <name type="scientific">Caldalkalibacillus horti</name>
    <dbReference type="NCBI Taxonomy" id="77523"/>
    <lineage>
        <taxon>Bacteria</taxon>
        <taxon>Bacillati</taxon>
        <taxon>Bacillota</taxon>
        <taxon>Bacilli</taxon>
        <taxon>Bacillales</taxon>
        <taxon>Bacillaceae</taxon>
        <taxon>Caldalkalibacillus</taxon>
    </lineage>
</organism>
<dbReference type="InterPro" id="IPR050792">
    <property type="entry name" value="ADP-ribosylglycohydrolase"/>
</dbReference>
<dbReference type="PANTHER" id="PTHR16222:SF12">
    <property type="entry name" value="ADP-RIBOSYLGLYCOHYDROLASE-RELATED"/>
    <property type="match status" value="1"/>
</dbReference>
<accession>A0ABT9W347</accession>
<dbReference type="InterPro" id="IPR036705">
    <property type="entry name" value="Ribosyl_crysJ1_sf"/>
</dbReference>
<dbReference type="SUPFAM" id="SSF101478">
    <property type="entry name" value="ADP-ribosylglycohydrolase"/>
    <property type="match status" value="1"/>
</dbReference>
<dbReference type="EMBL" id="JAUSTY010000018">
    <property type="protein sequence ID" value="MDQ0167676.1"/>
    <property type="molecule type" value="Genomic_DNA"/>
</dbReference>
<evidence type="ECO:0000313" key="2">
    <source>
        <dbReference type="Proteomes" id="UP001235840"/>
    </source>
</evidence>
<name>A0ABT9W347_9BACI</name>
<dbReference type="PANTHER" id="PTHR16222">
    <property type="entry name" value="ADP-RIBOSYLGLYCOHYDROLASE"/>
    <property type="match status" value="1"/>
</dbReference>
<gene>
    <name evidence="1" type="ORF">J2S11_003603</name>
</gene>
<reference evidence="1 2" key="1">
    <citation type="submission" date="2023-07" db="EMBL/GenBank/DDBJ databases">
        <title>Genomic Encyclopedia of Type Strains, Phase IV (KMG-IV): sequencing the most valuable type-strain genomes for metagenomic binning, comparative biology and taxonomic classification.</title>
        <authorList>
            <person name="Goeker M."/>
        </authorList>
    </citation>
    <scope>NUCLEOTIDE SEQUENCE [LARGE SCALE GENOMIC DNA]</scope>
    <source>
        <strain evidence="1 2">DSM 12751</strain>
    </source>
</reference>
<dbReference type="Pfam" id="PF03747">
    <property type="entry name" value="ADP_ribosyl_GH"/>
    <property type="match status" value="1"/>
</dbReference>
<evidence type="ECO:0000313" key="1">
    <source>
        <dbReference type="EMBL" id="MDQ0167676.1"/>
    </source>
</evidence>
<dbReference type="InterPro" id="IPR005502">
    <property type="entry name" value="Ribosyl_crysJ1"/>
</dbReference>
<protein>
    <submittedName>
        <fullName evidence="1">ADP-ribosylglycohydrolase</fullName>
    </submittedName>
</protein>
<proteinExistence type="predicted"/>
<dbReference type="Proteomes" id="UP001235840">
    <property type="component" value="Unassembled WGS sequence"/>
</dbReference>
<sequence>MLSREDWYEKAYGCLIGLSVADALGAPTEGMSVYEIKEQFGWIDNFVSDDPVGTDDTEYAMLTAKIILKYGKNLSYEHMTKEWFETLADQKGFKKGGFSEVCAINNLRKGLKAPHTGTDNHQLWSDGVAMRIAPIGIYSAGDPEEAVRLAEIEARVSHDRDGVYCGQALAASVAYAMTGSAWEEVIQTGLNFIPRDSWTYRKIDSAVEIGLKYSNVQDAVEELYNKVSIFYYPWADMAPEATALAYGVFAAAKGDYIPAVLGGTNVGRDSDTIAAMNGAMAGALHGARAVPVEWQNRINIIRGVCIQATAGMDVREISAQFADALVRRGSDE</sequence>
<dbReference type="Gene3D" id="1.10.4080.10">
    <property type="entry name" value="ADP-ribosylation/Crystallin J1"/>
    <property type="match status" value="1"/>
</dbReference>
<comment type="caution">
    <text evidence="1">The sequence shown here is derived from an EMBL/GenBank/DDBJ whole genome shotgun (WGS) entry which is preliminary data.</text>
</comment>